<sequence length="78" mass="8769">MDDLDRAQAIEEMQREQALQQVRRPAEEPETDASGNRVCLECGDIIPVLRFSLINAVRCVDCQSALEKHNKGYNSHVG</sequence>
<keyword evidence="2" id="KW-1185">Reference proteome</keyword>
<reference evidence="2" key="1">
    <citation type="journal article" date="2011" name="Stand. Genomic Sci.">
        <title>Genome sequence of the filamentous, gliding Thiothrix nivea neotype strain (JP2(T)).</title>
        <authorList>
            <person name="Lapidus A."/>
            <person name="Nolan M."/>
            <person name="Lucas S."/>
            <person name="Glavina Del Rio T."/>
            <person name="Tice H."/>
            <person name="Cheng J.F."/>
            <person name="Tapia R."/>
            <person name="Han C."/>
            <person name="Goodwin L."/>
            <person name="Pitluck S."/>
            <person name="Liolios K."/>
            <person name="Pagani I."/>
            <person name="Ivanova N."/>
            <person name="Huntemann M."/>
            <person name="Mavromatis K."/>
            <person name="Mikhailova N."/>
            <person name="Pati A."/>
            <person name="Chen A."/>
            <person name="Palaniappan K."/>
            <person name="Land M."/>
            <person name="Brambilla E.M."/>
            <person name="Rohde M."/>
            <person name="Abt B."/>
            <person name="Verbarg S."/>
            <person name="Goker M."/>
            <person name="Bristow J."/>
            <person name="Eisen J.A."/>
            <person name="Markowitz V."/>
            <person name="Hugenholtz P."/>
            <person name="Kyrpides N.C."/>
            <person name="Klenk H.P."/>
            <person name="Woyke T."/>
        </authorList>
    </citation>
    <scope>NUCLEOTIDE SEQUENCE [LARGE SCALE GENOMIC DNA]</scope>
    <source>
        <strain evidence="2">ATCC 35100 / DSM 5205 / JP2</strain>
    </source>
</reference>
<dbReference type="Proteomes" id="UP000005317">
    <property type="component" value="Unassembled WGS sequence"/>
</dbReference>
<accession>A0A656H975</accession>
<name>A0A656H975_THINJ</name>
<evidence type="ECO:0000313" key="2">
    <source>
        <dbReference type="Proteomes" id="UP000005317"/>
    </source>
</evidence>
<gene>
    <name evidence="1" type="ORF">Thini_0714</name>
</gene>
<dbReference type="EMBL" id="JH651384">
    <property type="protein sequence ID" value="EIJ33351.1"/>
    <property type="molecule type" value="Genomic_DNA"/>
</dbReference>
<dbReference type="AlphaFoldDB" id="A0A656H975"/>
<dbReference type="OrthoDB" id="962301at2"/>
<evidence type="ECO:0000313" key="1">
    <source>
        <dbReference type="EMBL" id="EIJ33351.1"/>
    </source>
</evidence>
<proteinExistence type="predicted"/>
<dbReference type="RefSeq" id="WP_002707305.1">
    <property type="nucleotide sequence ID" value="NZ_JH651384.1"/>
</dbReference>
<protein>
    <submittedName>
        <fullName evidence="1">C4-type zinc finger DksA/TraR family protein</fullName>
    </submittedName>
</protein>
<organism evidence="1 2">
    <name type="scientific">Thiothrix nivea (strain ATCC 35100 / DSM 5205 / JP2)</name>
    <dbReference type="NCBI Taxonomy" id="870187"/>
    <lineage>
        <taxon>Bacteria</taxon>
        <taxon>Pseudomonadati</taxon>
        <taxon>Pseudomonadota</taxon>
        <taxon>Gammaproteobacteria</taxon>
        <taxon>Thiotrichales</taxon>
        <taxon>Thiotrichaceae</taxon>
        <taxon>Thiothrix</taxon>
    </lineage>
</organism>